<dbReference type="PANTHER" id="PTHR10434:SF9">
    <property type="entry name" value="PHOSPHOLIPID_GLYCEROL ACYLTRANSFERASE DOMAIN-CONTAINING PROTEIN"/>
    <property type="match status" value="1"/>
</dbReference>
<comment type="caution">
    <text evidence="5">The sequence shown here is derived from an EMBL/GenBank/DDBJ whole genome shotgun (WGS) entry which is preliminary data.</text>
</comment>
<evidence type="ECO:0000313" key="5">
    <source>
        <dbReference type="EMBL" id="MFC4818922.1"/>
    </source>
</evidence>
<keyword evidence="2" id="KW-0808">Transferase</keyword>
<evidence type="ECO:0000259" key="4">
    <source>
        <dbReference type="SMART" id="SM00563"/>
    </source>
</evidence>
<organism evidence="5 6">
    <name type="scientific">Dokdonella ginsengisoli</name>
    <dbReference type="NCBI Taxonomy" id="363846"/>
    <lineage>
        <taxon>Bacteria</taxon>
        <taxon>Pseudomonadati</taxon>
        <taxon>Pseudomonadota</taxon>
        <taxon>Gammaproteobacteria</taxon>
        <taxon>Lysobacterales</taxon>
        <taxon>Rhodanobacteraceae</taxon>
        <taxon>Dokdonella</taxon>
    </lineage>
</organism>
<dbReference type="SUPFAM" id="SSF69593">
    <property type="entry name" value="Glycerol-3-phosphate (1)-acyltransferase"/>
    <property type="match status" value="1"/>
</dbReference>
<evidence type="ECO:0000256" key="1">
    <source>
        <dbReference type="ARBA" id="ARBA00005189"/>
    </source>
</evidence>
<dbReference type="SMART" id="SM00563">
    <property type="entry name" value="PlsC"/>
    <property type="match status" value="1"/>
</dbReference>
<name>A0ABV9QU00_9GAMM</name>
<dbReference type="RefSeq" id="WP_380018658.1">
    <property type="nucleotide sequence ID" value="NZ_JBHSHD010000002.1"/>
</dbReference>
<gene>
    <name evidence="5" type="ORF">ACFO6Q_01220</name>
</gene>
<protein>
    <submittedName>
        <fullName evidence="5">1-acyl-sn-glycerol-3-phosphate acyltransferase</fullName>
    </submittedName>
</protein>
<evidence type="ECO:0000313" key="6">
    <source>
        <dbReference type="Proteomes" id="UP001595886"/>
    </source>
</evidence>
<keyword evidence="6" id="KW-1185">Reference proteome</keyword>
<dbReference type="EMBL" id="JBHSHD010000002">
    <property type="protein sequence ID" value="MFC4818922.1"/>
    <property type="molecule type" value="Genomic_DNA"/>
</dbReference>
<sequence>MSGIGLAPLPAGVPQLAPNRRRALCAWALHRCGWRMAGSFPDVGKLVLIAAPHSSWWDGVWGLLLKVALGVDIAFMGKRELFRGPLGWLLRGLGGIPIERSATHGVVEQMVDRFRASPRLWLGIAPEGTRRPVAKWRSGFWHIARAAGVPILPVYFDYPSRTIGIGPLFRPGEDMDADLAALKAFYRPYRGRHHGV</sequence>
<dbReference type="Pfam" id="PF01553">
    <property type="entry name" value="Acyltransferase"/>
    <property type="match status" value="1"/>
</dbReference>
<reference evidence="6" key="1">
    <citation type="journal article" date="2019" name="Int. J. Syst. Evol. Microbiol.">
        <title>The Global Catalogue of Microorganisms (GCM) 10K type strain sequencing project: providing services to taxonomists for standard genome sequencing and annotation.</title>
        <authorList>
            <consortium name="The Broad Institute Genomics Platform"/>
            <consortium name="The Broad Institute Genome Sequencing Center for Infectious Disease"/>
            <person name="Wu L."/>
            <person name="Ma J."/>
        </authorList>
    </citation>
    <scope>NUCLEOTIDE SEQUENCE [LARGE SCALE GENOMIC DNA]</scope>
    <source>
        <strain evidence="6">CCUG 30340</strain>
    </source>
</reference>
<dbReference type="PANTHER" id="PTHR10434">
    <property type="entry name" value="1-ACYL-SN-GLYCEROL-3-PHOSPHATE ACYLTRANSFERASE"/>
    <property type="match status" value="1"/>
</dbReference>
<dbReference type="GO" id="GO:0016746">
    <property type="term" value="F:acyltransferase activity"/>
    <property type="evidence" value="ECO:0007669"/>
    <property type="project" value="UniProtKB-KW"/>
</dbReference>
<comment type="pathway">
    <text evidence="1">Lipid metabolism.</text>
</comment>
<proteinExistence type="predicted"/>
<evidence type="ECO:0000256" key="2">
    <source>
        <dbReference type="ARBA" id="ARBA00022679"/>
    </source>
</evidence>
<evidence type="ECO:0000256" key="3">
    <source>
        <dbReference type="ARBA" id="ARBA00023315"/>
    </source>
</evidence>
<feature type="domain" description="Phospholipid/glycerol acyltransferase" evidence="4">
    <location>
        <begin position="47"/>
        <end position="159"/>
    </location>
</feature>
<dbReference type="InterPro" id="IPR002123">
    <property type="entry name" value="Plipid/glycerol_acylTrfase"/>
</dbReference>
<accession>A0ABV9QU00</accession>
<keyword evidence="3 5" id="KW-0012">Acyltransferase</keyword>
<dbReference type="Proteomes" id="UP001595886">
    <property type="component" value="Unassembled WGS sequence"/>
</dbReference>